<reference evidence="1" key="1">
    <citation type="journal article" date="2021" name="Front. Microbiol.">
        <title>Comprehensive Comparative Genomics and Phenotyping of Methylobacterium Species.</title>
        <authorList>
            <person name="Alessa O."/>
            <person name="Ogura Y."/>
            <person name="Fujitani Y."/>
            <person name="Takami H."/>
            <person name="Hayashi T."/>
            <person name="Sahin N."/>
            <person name="Tani A."/>
        </authorList>
    </citation>
    <scope>NUCLEOTIDE SEQUENCE</scope>
    <source>
        <strain evidence="1">DSM 23674</strain>
    </source>
</reference>
<accession>A0ABQ4TR38</accession>
<gene>
    <name evidence="1" type="ORF">EKPJFOCH_3853</name>
</gene>
<protein>
    <submittedName>
        <fullName evidence="1">Uncharacterized protein</fullName>
    </submittedName>
</protein>
<evidence type="ECO:0000313" key="2">
    <source>
        <dbReference type="Proteomes" id="UP001055101"/>
    </source>
</evidence>
<comment type="caution">
    <text evidence="1">The sequence shown here is derived from an EMBL/GenBank/DDBJ whole genome shotgun (WGS) entry which is preliminary data.</text>
</comment>
<dbReference type="EMBL" id="BPRA01000021">
    <property type="protein sequence ID" value="GJE57339.1"/>
    <property type="molecule type" value="Genomic_DNA"/>
</dbReference>
<dbReference type="Proteomes" id="UP001055101">
    <property type="component" value="Unassembled WGS sequence"/>
</dbReference>
<keyword evidence="2" id="KW-1185">Reference proteome</keyword>
<organism evidence="1 2">
    <name type="scientific">Methylobacterium thuringiense</name>
    <dbReference type="NCBI Taxonomy" id="1003091"/>
    <lineage>
        <taxon>Bacteria</taxon>
        <taxon>Pseudomonadati</taxon>
        <taxon>Pseudomonadota</taxon>
        <taxon>Alphaproteobacteria</taxon>
        <taxon>Hyphomicrobiales</taxon>
        <taxon>Methylobacteriaceae</taxon>
        <taxon>Methylobacterium</taxon>
    </lineage>
</organism>
<proteinExistence type="predicted"/>
<reference evidence="1" key="2">
    <citation type="submission" date="2021-08" db="EMBL/GenBank/DDBJ databases">
        <authorList>
            <person name="Tani A."/>
            <person name="Ola A."/>
            <person name="Ogura Y."/>
            <person name="Katsura K."/>
            <person name="Hayashi T."/>
        </authorList>
    </citation>
    <scope>NUCLEOTIDE SEQUENCE</scope>
    <source>
        <strain evidence="1">DSM 23674</strain>
    </source>
</reference>
<name>A0ABQ4TR38_9HYPH</name>
<evidence type="ECO:0000313" key="1">
    <source>
        <dbReference type="EMBL" id="GJE57339.1"/>
    </source>
</evidence>
<sequence length="63" mass="7139">MPLFRLRGAVRQDDSEIGMPKIDETFEAANSQEAMLFARNRAFGEHEAVVNAIWLTDTENNTL</sequence>